<accession>A0AAN8YY14</accession>
<dbReference type="GO" id="GO:0019432">
    <property type="term" value="P:triglyceride biosynthetic process"/>
    <property type="evidence" value="ECO:0007669"/>
    <property type="project" value="TreeGrafter"/>
</dbReference>
<evidence type="ECO:0000313" key="2">
    <source>
        <dbReference type="EMBL" id="KAK6916425.1"/>
    </source>
</evidence>
<dbReference type="PANTHER" id="PTHR31650">
    <property type="entry name" value="O-ACYLTRANSFERASE (WSD1-LIKE) FAMILY PROTEIN"/>
    <property type="match status" value="1"/>
</dbReference>
<organism evidence="2 3">
    <name type="scientific">Dillenia turbinata</name>
    <dbReference type="NCBI Taxonomy" id="194707"/>
    <lineage>
        <taxon>Eukaryota</taxon>
        <taxon>Viridiplantae</taxon>
        <taxon>Streptophyta</taxon>
        <taxon>Embryophyta</taxon>
        <taxon>Tracheophyta</taxon>
        <taxon>Spermatophyta</taxon>
        <taxon>Magnoliopsida</taxon>
        <taxon>eudicotyledons</taxon>
        <taxon>Gunneridae</taxon>
        <taxon>Pentapetalae</taxon>
        <taxon>Dilleniales</taxon>
        <taxon>Dilleniaceae</taxon>
        <taxon>Dillenia</taxon>
    </lineage>
</organism>
<evidence type="ECO:0008006" key="4">
    <source>
        <dbReference type="Google" id="ProtNLM"/>
    </source>
</evidence>
<dbReference type="InterPro" id="IPR045034">
    <property type="entry name" value="O-acyltransferase_WSD1-like"/>
</dbReference>
<evidence type="ECO:0000313" key="3">
    <source>
        <dbReference type="Proteomes" id="UP001370490"/>
    </source>
</evidence>
<proteinExistence type="predicted"/>
<keyword evidence="3" id="KW-1185">Reference proteome</keyword>
<protein>
    <recommendedName>
        <fullName evidence="4">Diacylglycerol O-acyltransferase</fullName>
    </recommendedName>
</protein>
<dbReference type="GO" id="GO:0005886">
    <property type="term" value="C:plasma membrane"/>
    <property type="evidence" value="ECO:0007669"/>
    <property type="project" value="TreeGrafter"/>
</dbReference>
<dbReference type="AlphaFoldDB" id="A0AAN8YY14"/>
<comment type="caution">
    <text evidence="2">The sequence shown here is derived from an EMBL/GenBank/DDBJ whole genome shotgun (WGS) entry which is preliminary data.</text>
</comment>
<dbReference type="EMBL" id="JBAMMX010000024">
    <property type="protein sequence ID" value="KAK6916425.1"/>
    <property type="molecule type" value="Genomic_DNA"/>
</dbReference>
<keyword evidence="1" id="KW-0812">Transmembrane</keyword>
<keyword evidence="1" id="KW-1133">Transmembrane helix</keyword>
<dbReference type="GO" id="GO:0008374">
    <property type="term" value="F:O-acyltransferase activity"/>
    <property type="evidence" value="ECO:0007669"/>
    <property type="project" value="InterPro"/>
</dbReference>
<evidence type="ECO:0000256" key="1">
    <source>
        <dbReference type="SAM" id="Phobius"/>
    </source>
</evidence>
<name>A0AAN8YY14_9MAGN</name>
<keyword evidence="1" id="KW-0472">Membrane</keyword>
<feature type="transmembrane region" description="Helical" evidence="1">
    <location>
        <begin position="13"/>
        <end position="36"/>
    </location>
</feature>
<gene>
    <name evidence="2" type="ORF">RJ641_019286</name>
</gene>
<reference evidence="2 3" key="1">
    <citation type="submission" date="2023-12" db="EMBL/GenBank/DDBJ databases">
        <title>A high-quality genome assembly for Dillenia turbinata (Dilleniales).</title>
        <authorList>
            <person name="Chanderbali A."/>
        </authorList>
    </citation>
    <scope>NUCLEOTIDE SEQUENCE [LARGE SCALE GENOMIC DNA]</scope>
    <source>
        <strain evidence="2">LSX21</strain>
        <tissue evidence="2">Leaf</tissue>
    </source>
</reference>
<dbReference type="Proteomes" id="UP001370490">
    <property type="component" value="Unassembled WGS sequence"/>
</dbReference>
<dbReference type="PANTHER" id="PTHR31650:SF41">
    <property type="entry name" value="O-ACYLTRANSFERASE WSD1-LIKE ISOFORM X1"/>
    <property type="match status" value="1"/>
</dbReference>
<sequence length="189" mass="21424">MASLDNVEKDRRVFAFMEGMVATLDLVALSIYHFLLISRALVVHSMECVVAGRDEPLSPIGKMLLQKDLCGVINCLIGLEKPIEPEAARLEFENSPWIKHPRFCSVLVRDKNGKEHWRKTQVDLEKHFIILEDRVGEGEDDEAIVNQYMADLAVSSPLSTDKPLWEFHFLMADKCVAIRIHHALETGSL</sequence>